<gene>
    <name evidence="1" type="ORF">B0J15DRAFT_87091</name>
</gene>
<keyword evidence="2" id="KW-1185">Reference proteome</keyword>
<accession>A0A9P9GU40</accession>
<dbReference type="EMBL" id="JAGTJS010000017">
    <property type="protein sequence ID" value="KAH7244730.1"/>
    <property type="molecule type" value="Genomic_DNA"/>
</dbReference>
<evidence type="ECO:0000313" key="2">
    <source>
        <dbReference type="Proteomes" id="UP000736672"/>
    </source>
</evidence>
<proteinExistence type="predicted"/>
<comment type="caution">
    <text evidence="1">The sequence shown here is derived from an EMBL/GenBank/DDBJ whole genome shotgun (WGS) entry which is preliminary data.</text>
</comment>
<evidence type="ECO:0000313" key="1">
    <source>
        <dbReference type="EMBL" id="KAH7244730.1"/>
    </source>
</evidence>
<name>A0A9P9GU40_FUSSL</name>
<reference evidence="1" key="1">
    <citation type="journal article" date="2021" name="Nat. Commun.">
        <title>Genetic determinants of endophytism in the Arabidopsis root mycobiome.</title>
        <authorList>
            <person name="Mesny F."/>
            <person name="Miyauchi S."/>
            <person name="Thiergart T."/>
            <person name="Pickel B."/>
            <person name="Atanasova L."/>
            <person name="Karlsson M."/>
            <person name="Huettel B."/>
            <person name="Barry K.W."/>
            <person name="Haridas S."/>
            <person name="Chen C."/>
            <person name="Bauer D."/>
            <person name="Andreopoulos W."/>
            <person name="Pangilinan J."/>
            <person name="LaButti K."/>
            <person name="Riley R."/>
            <person name="Lipzen A."/>
            <person name="Clum A."/>
            <person name="Drula E."/>
            <person name="Henrissat B."/>
            <person name="Kohler A."/>
            <person name="Grigoriev I.V."/>
            <person name="Martin F.M."/>
            <person name="Hacquard S."/>
        </authorList>
    </citation>
    <scope>NUCLEOTIDE SEQUENCE</scope>
    <source>
        <strain evidence="1">FSSC 5 MPI-SDFR-AT-0091</strain>
    </source>
</reference>
<dbReference type="Proteomes" id="UP000736672">
    <property type="component" value="Unassembled WGS sequence"/>
</dbReference>
<dbReference type="AlphaFoldDB" id="A0A9P9GU40"/>
<sequence length="112" mass="12717">MIRRVALRTAWVGSIVRAILQGYSPILAKYHRESASSGLNQSKAWSLQGIHSSSHVKMTNILFNRMRERSHLTSLAYNIKHGAYSPRLSTSTAYRPKPHTSLCPKLFYLFKA</sequence>
<protein>
    <submittedName>
        <fullName evidence="1">Uncharacterized protein</fullName>
    </submittedName>
</protein>
<organism evidence="1 2">
    <name type="scientific">Fusarium solani</name>
    <name type="common">Filamentous fungus</name>
    <dbReference type="NCBI Taxonomy" id="169388"/>
    <lineage>
        <taxon>Eukaryota</taxon>
        <taxon>Fungi</taxon>
        <taxon>Dikarya</taxon>
        <taxon>Ascomycota</taxon>
        <taxon>Pezizomycotina</taxon>
        <taxon>Sordariomycetes</taxon>
        <taxon>Hypocreomycetidae</taxon>
        <taxon>Hypocreales</taxon>
        <taxon>Nectriaceae</taxon>
        <taxon>Fusarium</taxon>
        <taxon>Fusarium solani species complex</taxon>
    </lineage>
</organism>